<keyword evidence="12 14" id="KW-0456">Lyase</keyword>
<feature type="coiled-coil region" evidence="16">
    <location>
        <begin position="785"/>
        <end position="812"/>
    </location>
</feature>
<dbReference type="PROSITE" id="PS50125">
    <property type="entry name" value="GUANYLATE_CYCLASE_2"/>
    <property type="match status" value="1"/>
</dbReference>
<dbReference type="GO" id="GO:0001653">
    <property type="term" value="F:peptide receptor activity"/>
    <property type="evidence" value="ECO:0007669"/>
    <property type="project" value="TreeGrafter"/>
</dbReference>
<dbReference type="Proteomes" id="UP000887540">
    <property type="component" value="Unplaced"/>
</dbReference>
<dbReference type="PANTHER" id="PTHR11920">
    <property type="entry name" value="GUANYLYL CYCLASE"/>
    <property type="match status" value="1"/>
</dbReference>
<reference evidence="21" key="1">
    <citation type="submission" date="2022-11" db="UniProtKB">
        <authorList>
            <consortium name="WormBaseParasite"/>
        </authorList>
    </citation>
    <scope>IDENTIFICATION</scope>
</reference>
<evidence type="ECO:0000256" key="15">
    <source>
        <dbReference type="RuleBase" id="RU003431"/>
    </source>
</evidence>
<accession>A0A914E602</accession>
<keyword evidence="20" id="KW-1185">Reference proteome</keyword>
<dbReference type="GO" id="GO:0009581">
    <property type="term" value="P:detection of external stimulus"/>
    <property type="evidence" value="ECO:0007669"/>
    <property type="project" value="UniProtKB-ARBA"/>
</dbReference>
<evidence type="ECO:0000256" key="3">
    <source>
        <dbReference type="ARBA" id="ARBA00012202"/>
    </source>
</evidence>
<evidence type="ECO:0000256" key="11">
    <source>
        <dbReference type="ARBA" id="ARBA00023180"/>
    </source>
</evidence>
<evidence type="ECO:0000256" key="2">
    <source>
        <dbReference type="ARBA" id="ARBA00004479"/>
    </source>
</evidence>
<dbReference type="EC" id="4.6.1.2" evidence="3 15"/>
<evidence type="ECO:0000256" key="16">
    <source>
        <dbReference type="SAM" id="Coils"/>
    </source>
</evidence>
<dbReference type="InterPro" id="IPR001828">
    <property type="entry name" value="ANF_lig-bd_rcpt"/>
</dbReference>
<dbReference type="GO" id="GO:0005524">
    <property type="term" value="F:ATP binding"/>
    <property type="evidence" value="ECO:0007669"/>
    <property type="project" value="InterPro"/>
</dbReference>
<dbReference type="InterPro" id="IPR001054">
    <property type="entry name" value="A/G_cyclase"/>
</dbReference>
<keyword evidence="8" id="KW-0342">GTP-binding</keyword>
<keyword evidence="4 17" id="KW-0812">Transmembrane</keyword>
<evidence type="ECO:0000313" key="21">
    <source>
        <dbReference type="WBParaSite" id="ACRNAN_scaffold569.g10760.t1"/>
    </source>
</evidence>
<keyword evidence="11" id="KW-0325">Glycoprotein</keyword>
<evidence type="ECO:0000256" key="4">
    <source>
        <dbReference type="ARBA" id="ARBA00022692"/>
    </source>
</evidence>
<dbReference type="Pfam" id="PF00211">
    <property type="entry name" value="Guanylate_cyc"/>
    <property type="match status" value="1"/>
</dbReference>
<dbReference type="Gene3D" id="1.10.510.10">
    <property type="entry name" value="Transferase(Phosphotransferase) domain 1"/>
    <property type="match status" value="1"/>
</dbReference>
<dbReference type="InterPro" id="IPR029787">
    <property type="entry name" value="Nucleotide_cyclase"/>
</dbReference>
<evidence type="ECO:0000256" key="1">
    <source>
        <dbReference type="ARBA" id="ARBA00001436"/>
    </source>
</evidence>
<comment type="similarity">
    <text evidence="14">Belongs to the adenylyl cyclase class-4/guanylyl cyclase family.</text>
</comment>
<dbReference type="AlphaFoldDB" id="A0A914E602"/>
<dbReference type="GO" id="GO:0004016">
    <property type="term" value="F:adenylate cyclase activity"/>
    <property type="evidence" value="ECO:0007669"/>
    <property type="project" value="TreeGrafter"/>
</dbReference>
<dbReference type="InterPro" id="IPR001245">
    <property type="entry name" value="Ser-Thr/Tyr_kinase_cat_dom"/>
</dbReference>
<keyword evidence="7 17" id="KW-1133">Transmembrane helix</keyword>
<dbReference type="PROSITE" id="PS50011">
    <property type="entry name" value="PROTEIN_KINASE_DOM"/>
    <property type="match status" value="1"/>
</dbReference>
<proteinExistence type="inferred from homology"/>
<feature type="domain" description="Guanylate cyclase" evidence="19">
    <location>
        <begin position="837"/>
        <end position="967"/>
    </location>
</feature>
<dbReference type="InterPro" id="IPR050401">
    <property type="entry name" value="Cyclic_nucleotide_synthase"/>
</dbReference>
<dbReference type="GO" id="GO:0043005">
    <property type="term" value="C:neuron projection"/>
    <property type="evidence" value="ECO:0007669"/>
    <property type="project" value="UniProtKB-ARBA"/>
</dbReference>
<dbReference type="WBParaSite" id="ACRNAN_scaffold569.g10760.t1">
    <property type="protein sequence ID" value="ACRNAN_scaffold569.g10760.t1"/>
    <property type="gene ID" value="ACRNAN_scaffold569.g10760"/>
</dbReference>
<keyword evidence="9 17" id="KW-0472">Membrane</keyword>
<evidence type="ECO:0000256" key="8">
    <source>
        <dbReference type="ARBA" id="ARBA00023134"/>
    </source>
</evidence>
<dbReference type="GO" id="GO:0009582">
    <property type="term" value="P:detection of abiotic stimulus"/>
    <property type="evidence" value="ECO:0007669"/>
    <property type="project" value="UniProtKB-ARBA"/>
</dbReference>
<dbReference type="SMART" id="SM00044">
    <property type="entry name" value="CYCc"/>
    <property type="match status" value="1"/>
</dbReference>
<dbReference type="PROSITE" id="PS00452">
    <property type="entry name" value="GUANYLATE_CYCLASE_1"/>
    <property type="match status" value="1"/>
</dbReference>
<dbReference type="InterPro" id="IPR028082">
    <property type="entry name" value="Peripla_BP_I"/>
</dbReference>
<dbReference type="GO" id="GO:0005886">
    <property type="term" value="C:plasma membrane"/>
    <property type="evidence" value="ECO:0007669"/>
    <property type="project" value="TreeGrafter"/>
</dbReference>
<dbReference type="GO" id="GO:0005525">
    <property type="term" value="F:GTP binding"/>
    <property type="evidence" value="ECO:0007669"/>
    <property type="project" value="UniProtKB-KW"/>
</dbReference>
<dbReference type="PANTHER" id="PTHR11920:SF501">
    <property type="entry name" value="GUANYLATE CYCLASE 32E"/>
    <property type="match status" value="1"/>
</dbReference>
<evidence type="ECO:0000256" key="12">
    <source>
        <dbReference type="ARBA" id="ARBA00023239"/>
    </source>
</evidence>
<evidence type="ECO:0000259" key="19">
    <source>
        <dbReference type="PROSITE" id="PS50125"/>
    </source>
</evidence>
<evidence type="ECO:0000256" key="6">
    <source>
        <dbReference type="ARBA" id="ARBA00022842"/>
    </source>
</evidence>
<comment type="subcellular location">
    <subcellularLocation>
        <location evidence="2">Membrane</location>
        <topology evidence="2">Single-pass type I membrane protein</topology>
    </subcellularLocation>
</comment>
<dbReference type="CDD" id="cd06352">
    <property type="entry name" value="PBP1_NPR_GC-like"/>
    <property type="match status" value="1"/>
</dbReference>
<dbReference type="CDD" id="cd07302">
    <property type="entry name" value="CHD"/>
    <property type="match status" value="1"/>
</dbReference>
<dbReference type="InterPro" id="IPR018297">
    <property type="entry name" value="A/G_cyclase_CS"/>
</dbReference>
<evidence type="ECO:0000256" key="10">
    <source>
        <dbReference type="ARBA" id="ARBA00023170"/>
    </source>
</evidence>
<dbReference type="SUPFAM" id="SSF55073">
    <property type="entry name" value="Nucleotide cyclase"/>
    <property type="match status" value="1"/>
</dbReference>
<evidence type="ECO:0000256" key="5">
    <source>
        <dbReference type="ARBA" id="ARBA00022741"/>
    </source>
</evidence>
<dbReference type="Pfam" id="PF07714">
    <property type="entry name" value="PK_Tyr_Ser-Thr"/>
    <property type="match status" value="1"/>
</dbReference>
<organism evidence="20 21">
    <name type="scientific">Acrobeloides nanus</name>
    <dbReference type="NCBI Taxonomy" id="290746"/>
    <lineage>
        <taxon>Eukaryota</taxon>
        <taxon>Metazoa</taxon>
        <taxon>Ecdysozoa</taxon>
        <taxon>Nematoda</taxon>
        <taxon>Chromadorea</taxon>
        <taxon>Rhabditida</taxon>
        <taxon>Tylenchina</taxon>
        <taxon>Cephalobomorpha</taxon>
        <taxon>Cephaloboidea</taxon>
        <taxon>Cephalobidae</taxon>
        <taxon>Acrobeloides</taxon>
    </lineage>
</organism>
<dbReference type="SUPFAM" id="SSF53822">
    <property type="entry name" value="Periplasmic binding protein-like I"/>
    <property type="match status" value="1"/>
</dbReference>
<evidence type="ECO:0000256" key="14">
    <source>
        <dbReference type="RuleBase" id="RU000405"/>
    </source>
</evidence>
<name>A0A914E602_9BILA</name>
<dbReference type="GO" id="GO:0004383">
    <property type="term" value="F:guanylate cyclase activity"/>
    <property type="evidence" value="ECO:0007669"/>
    <property type="project" value="UniProtKB-EC"/>
</dbReference>
<keyword evidence="10" id="KW-0675">Receptor</keyword>
<evidence type="ECO:0000256" key="9">
    <source>
        <dbReference type="ARBA" id="ARBA00023136"/>
    </source>
</evidence>
<keyword evidence="13 15" id="KW-0141">cGMP biosynthesis</keyword>
<dbReference type="Pfam" id="PF01094">
    <property type="entry name" value="ANF_receptor"/>
    <property type="match status" value="1"/>
</dbReference>
<comment type="catalytic activity">
    <reaction evidence="1 15">
        <text>GTP = 3',5'-cyclic GMP + diphosphate</text>
        <dbReference type="Rhea" id="RHEA:13665"/>
        <dbReference type="ChEBI" id="CHEBI:33019"/>
        <dbReference type="ChEBI" id="CHEBI:37565"/>
        <dbReference type="ChEBI" id="CHEBI:57746"/>
        <dbReference type="EC" id="4.6.1.2"/>
    </reaction>
</comment>
<evidence type="ECO:0000313" key="20">
    <source>
        <dbReference type="Proteomes" id="UP000887540"/>
    </source>
</evidence>
<dbReference type="GO" id="GO:0004672">
    <property type="term" value="F:protein kinase activity"/>
    <property type="evidence" value="ECO:0007669"/>
    <property type="project" value="InterPro"/>
</dbReference>
<dbReference type="InterPro" id="IPR000719">
    <property type="entry name" value="Prot_kinase_dom"/>
</dbReference>
<feature type="transmembrane region" description="Helical" evidence="17">
    <location>
        <begin position="403"/>
        <end position="424"/>
    </location>
</feature>
<dbReference type="Gene3D" id="6.10.250.780">
    <property type="match status" value="1"/>
</dbReference>
<dbReference type="GO" id="GO:0009266">
    <property type="term" value="P:response to temperature stimulus"/>
    <property type="evidence" value="ECO:0007669"/>
    <property type="project" value="UniProtKB-ARBA"/>
</dbReference>
<keyword evidence="6" id="KW-0460">Magnesium</keyword>
<dbReference type="Gene3D" id="3.30.70.1230">
    <property type="entry name" value="Nucleotide cyclase"/>
    <property type="match status" value="1"/>
</dbReference>
<evidence type="ECO:0000256" key="7">
    <source>
        <dbReference type="ARBA" id="ARBA00022989"/>
    </source>
</evidence>
<protein>
    <recommendedName>
        <fullName evidence="3 15">Guanylate cyclase</fullName>
        <ecNumber evidence="3 15">4.6.1.2</ecNumber>
    </recommendedName>
</protein>
<keyword evidence="5" id="KW-0547">Nucleotide-binding</keyword>
<dbReference type="GO" id="GO:0042330">
    <property type="term" value="P:taxis"/>
    <property type="evidence" value="ECO:0007669"/>
    <property type="project" value="UniProtKB-ARBA"/>
</dbReference>
<dbReference type="InterPro" id="IPR011009">
    <property type="entry name" value="Kinase-like_dom_sf"/>
</dbReference>
<dbReference type="GO" id="GO:0007168">
    <property type="term" value="P:receptor guanylyl cyclase signaling pathway"/>
    <property type="evidence" value="ECO:0007669"/>
    <property type="project" value="TreeGrafter"/>
</dbReference>
<evidence type="ECO:0000256" key="17">
    <source>
        <dbReference type="SAM" id="Phobius"/>
    </source>
</evidence>
<dbReference type="Gene3D" id="3.40.50.2300">
    <property type="match status" value="2"/>
</dbReference>
<dbReference type="GO" id="GO:0035556">
    <property type="term" value="P:intracellular signal transduction"/>
    <property type="evidence" value="ECO:0007669"/>
    <property type="project" value="InterPro"/>
</dbReference>
<feature type="domain" description="Protein kinase" evidence="18">
    <location>
        <begin position="441"/>
        <end position="767"/>
    </location>
</feature>
<dbReference type="FunFam" id="3.30.70.1230:FF:000035">
    <property type="entry name" value="Guanylate cyclase"/>
    <property type="match status" value="1"/>
</dbReference>
<evidence type="ECO:0000259" key="18">
    <source>
        <dbReference type="PROSITE" id="PS50011"/>
    </source>
</evidence>
<evidence type="ECO:0000256" key="13">
    <source>
        <dbReference type="ARBA" id="ARBA00023293"/>
    </source>
</evidence>
<keyword evidence="16" id="KW-0175">Coiled coil</keyword>
<sequence length="1023" mass="116212">MQQSFRMKFYILKLVTWPLTKWKLTCFEKQYRKFSKLLILTLGYPSNLDCAAQLAGIWNIPIISYTSSVSSKADNEKYPTLVSVSTTTGNSLSDSLVAIFYGFHWTQAVIIYNIENTDVVNRVTYLLKQFTNTHVQTTAIQLLSNVTEDLFMSRVSLADIKSTTRVLIIIMGDSLSSNAPVLRLLRNNGITSPQFVIILPWLVPTPEEQLPWVNENLTTDYSIYKDYADTFVLDSDRKRTNITDRFSSRLQDLYNISSTTAYKYTTLYDAFKLYVLAVNETFSQNDFQTIKNNTQVYNDMVSLSFEGASGLVQMDFYGERIPNYAIYVINSTNNSTGLTPIAAIDPKRVACNTSSTDEYQTLDCYMLDIQTDSAYDAFWQDVFKKVNIPACGFDGSKCDNSKWYIVSGAVSLIVVSGVIIGLIYRYEKQKHLTQMPWRLPIEKVEIIEHSDRAISTRTNTDTSASSTTYLQGTKGIYLNTVVKIGRYKQLKNISFDQVEAHLLLSVKQLVHDNINPFLGFCYNNPSNELLVLWKYCNRGSLSRYLHNTEMHMNIHFKTAFIRDLINGLDYLHNAPIGYHGKLNTNNCVIDANFIVKLNPVELDDLLEEWKASGSIIPYASDNESVPQNNNILGSALDLEGLTEESLFCAPEFLRKAPPNHIKLARMGKSEQMRIKNQYRSADIYSLAMCIYEILFRQHPFAEINLPTQAIINVIRNPNRDQCRPKIPKMLNRDHHPVILNLMQACWNEDSVIRPPIKRIKKIFSSVYKMKGSLVDSIIAIMDQHANSLEKQVKERTRMLEEAQLRADRLLAQMIPKDIARDLKLGKPVVPRAFTSASVLFTDIVSFTTICSRSTPMEIVNFLNDLFTGYDAIISQLEAYKVETIGDAYLVCSGIPVENGTDHVKVIANIALKMRKYLVDYKLPHIPDHKMEARWGLHSGPLAAGVVGLIAPRYCLFGDTVNVASRMESTGKPGKIQASSEFHFLITQRDDPFIMEKRGTIHVKGKGERVTYWLVDHRQPPVSN</sequence>
<dbReference type="SUPFAM" id="SSF56112">
    <property type="entry name" value="Protein kinase-like (PK-like)"/>
    <property type="match status" value="1"/>
</dbReference>